<dbReference type="SUPFAM" id="SSF144083">
    <property type="entry name" value="Magnesium transport protein CorA, transmembrane region"/>
    <property type="match status" value="1"/>
</dbReference>
<keyword evidence="4 7" id="KW-0472">Membrane</keyword>
<evidence type="ECO:0000256" key="5">
    <source>
        <dbReference type="SAM" id="Coils"/>
    </source>
</evidence>
<feature type="compositionally biased region" description="Basic and acidic residues" evidence="6">
    <location>
        <begin position="872"/>
        <end position="883"/>
    </location>
</feature>
<evidence type="ECO:0008006" key="10">
    <source>
        <dbReference type="Google" id="ProtNLM"/>
    </source>
</evidence>
<evidence type="ECO:0000256" key="4">
    <source>
        <dbReference type="ARBA" id="ARBA00023136"/>
    </source>
</evidence>
<dbReference type="OrthoDB" id="341259at2759"/>
<evidence type="ECO:0000256" key="2">
    <source>
        <dbReference type="ARBA" id="ARBA00022692"/>
    </source>
</evidence>
<name>A0A6G1J507_9PLEO</name>
<evidence type="ECO:0000256" key="3">
    <source>
        <dbReference type="ARBA" id="ARBA00022989"/>
    </source>
</evidence>
<dbReference type="Pfam" id="PF01544">
    <property type="entry name" value="CorA"/>
    <property type="match status" value="1"/>
</dbReference>
<keyword evidence="2 7" id="KW-0812">Transmembrane</keyword>
<accession>A0A6G1J507</accession>
<dbReference type="AlphaFoldDB" id="A0A6G1J507"/>
<evidence type="ECO:0000256" key="6">
    <source>
        <dbReference type="SAM" id="MobiDB-lite"/>
    </source>
</evidence>
<feature type="region of interest" description="Disordered" evidence="6">
    <location>
        <begin position="267"/>
        <end position="297"/>
    </location>
</feature>
<comment type="subcellular location">
    <subcellularLocation>
        <location evidence="1">Membrane</location>
        <topology evidence="1">Multi-pass membrane protein</topology>
    </subcellularLocation>
</comment>
<dbReference type="InterPro" id="IPR045863">
    <property type="entry name" value="CorA_TM1_TM2"/>
</dbReference>
<reference evidence="8" key="1">
    <citation type="journal article" date="2020" name="Stud. Mycol.">
        <title>101 Dothideomycetes genomes: a test case for predicting lifestyles and emergence of pathogens.</title>
        <authorList>
            <person name="Haridas S."/>
            <person name="Albert R."/>
            <person name="Binder M."/>
            <person name="Bloem J."/>
            <person name="Labutti K."/>
            <person name="Salamov A."/>
            <person name="Andreopoulos B."/>
            <person name="Baker S."/>
            <person name="Barry K."/>
            <person name="Bills G."/>
            <person name="Bluhm B."/>
            <person name="Cannon C."/>
            <person name="Castanera R."/>
            <person name="Culley D."/>
            <person name="Daum C."/>
            <person name="Ezra D."/>
            <person name="Gonzalez J."/>
            <person name="Henrissat B."/>
            <person name="Kuo A."/>
            <person name="Liang C."/>
            <person name="Lipzen A."/>
            <person name="Lutzoni F."/>
            <person name="Magnuson J."/>
            <person name="Mondo S."/>
            <person name="Nolan M."/>
            <person name="Ohm R."/>
            <person name="Pangilinan J."/>
            <person name="Park H.-J."/>
            <person name="Ramirez L."/>
            <person name="Alfaro M."/>
            <person name="Sun H."/>
            <person name="Tritt A."/>
            <person name="Yoshinaga Y."/>
            <person name="Zwiers L.-H."/>
            <person name="Turgeon B."/>
            <person name="Goodwin S."/>
            <person name="Spatafora J."/>
            <person name="Crous P."/>
            <person name="Grigoriev I."/>
        </authorList>
    </citation>
    <scope>NUCLEOTIDE SEQUENCE</scope>
    <source>
        <strain evidence="8">CBS 122367</strain>
    </source>
</reference>
<dbReference type="Proteomes" id="UP000799291">
    <property type="component" value="Unassembled WGS sequence"/>
</dbReference>
<feature type="transmembrane region" description="Helical" evidence="7">
    <location>
        <begin position="748"/>
        <end position="771"/>
    </location>
</feature>
<dbReference type="GO" id="GO:0016020">
    <property type="term" value="C:membrane"/>
    <property type="evidence" value="ECO:0007669"/>
    <property type="project" value="UniProtKB-SubCell"/>
</dbReference>
<dbReference type="PANTHER" id="PTHR47685">
    <property type="entry name" value="MAGNESIUM TRANSPORT PROTEIN CORA"/>
    <property type="match status" value="1"/>
</dbReference>
<evidence type="ECO:0000313" key="9">
    <source>
        <dbReference type="Proteomes" id="UP000799291"/>
    </source>
</evidence>
<protein>
    <recommendedName>
        <fullName evidence="10">Cora-domain-containing protein</fullName>
    </recommendedName>
</protein>
<evidence type="ECO:0000313" key="8">
    <source>
        <dbReference type="EMBL" id="KAF2685607.1"/>
    </source>
</evidence>
<feature type="compositionally biased region" description="Polar residues" evidence="6">
    <location>
        <begin position="822"/>
        <end position="834"/>
    </location>
</feature>
<proteinExistence type="predicted"/>
<sequence length="921" mass="103755">MSVAEGSGSAAERASPSAEFSSYMLHPIPKTSQDGSKQLKPSANIIAVAGNGAWEKEVWTSATHSFFWLEDGLMQDFSGCNVWGFGYKTYIAASDENVSLGLLTSLSIEFKGDELRSVPIIFLAAGLGGLIVKDALIRSSSSDQFRFVQSSTRAILFFGTPHRCDTNTLERLPAGPRWFTPKDAARVGDINDRFVHSAPRQKIACFYETIPTRKALILDRRSSTLDLAGSMNIALPATHSGLTKYQNKHDTSYKTVLRTLQDIDPSWRVQVQSETKDPKPDSPIPDPHNSNSLIPIPPPSLHFEARLQIFREDGTLQDQKAPKGYNIPLTYMKGDTKAEDSKLLWMHANLTDASWVQFCLRSLIFLLVGSDEGEIPIMNPRYWSDNERRNPSISHARYMEPGVHSTSAGSPSGNAVYLPYLHWDNYSAFEKRSKFISGCRRDPGTVVPEGLPETTRRLFQVIKDDINGPNSLHPRRSLDQYFYPHLSDTSFRDKDQVVWRRTKEARGGSKMIMVDQLWLWSIKYSNGKKAILTCFPEKEEEPVSTGLESDTDLYQAILNKLQSEETNVELERSSEYIGEYVASIIIERTVSKMLTYRDPSLDFLSIFRDAIGKVTDDTAKYFRDFRRALEKQTNGKPRELSNKKEEAKSVLEVLDIIDELNSISRLLRTQKDTLLNVERLGRMFSDRISEVRKHLDGYMDQVKRLNEDAERTRQSLMSLLDLQQQEESLDLARLAKEQADETEAQSRILMLFTIVTIVFLPLSFFTSYYGMNVRQLTGEEGNTSVGEVWKVMGPISFAIIVSLLGYAAMLYWKAKEKRESSNKGTDASGPNTPQKGDKTEGDGSNAPRGSKSGSRSSTEDEPTSEGGGNSRDSQRHTSPERGTNKRKRPAMFPWIANPVRGRKAGIRKRDEEQPPIKLERL</sequence>
<keyword evidence="3 7" id="KW-1133">Transmembrane helix</keyword>
<dbReference type="Gene3D" id="1.20.58.340">
    <property type="entry name" value="Magnesium transport protein CorA, transmembrane region"/>
    <property type="match status" value="1"/>
</dbReference>
<feature type="region of interest" description="Disordered" evidence="6">
    <location>
        <begin position="817"/>
        <end position="921"/>
    </location>
</feature>
<dbReference type="PANTHER" id="PTHR47685:SF1">
    <property type="entry name" value="MAGNESIUM TRANSPORT PROTEIN CORA"/>
    <property type="match status" value="1"/>
</dbReference>
<dbReference type="InterPro" id="IPR050829">
    <property type="entry name" value="CorA_MIT"/>
</dbReference>
<evidence type="ECO:0000256" key="1">
    <source>
        <dbReference type="ARBA" id="ARBA00004141"/>
    </source>
</evidence>
<organism evidence="8 9">
    <name type="scientific">Lentithecium fluviatile CBS 122367</name>
    <dbReference type="NCBI Taxonomy" id="1168545"/>
    <lineage>
        <taxon>Eukaryota</taxon>
        <taxon>Fungi</taxon>
        <taxon>Dikarya</taxon>
        <taxon>Ascomycota</taxon>
        <taxon>Pezizomycotina</taxon>
        <taxon>Dothideomycetes</taxon>
        <taxon>Pleosporomycetidae</taxon>
        <taxon>Pleosporales</taxon>
        <taxon>Massarineae</taxon>
        <taxon>Lentitheciaceae</taxon>
        <taxon>Lentithecium</taxon>
    </lineage>
</organism>
<keyword evidence="5" id="KW-0175">Coiled coil</keyword>
<evidence type="ECO:0000256" key="7">
    <source>
        <dbReference type="SAM" id="Phobius"/>
    </source>
</evidence>
<feature type="coiled-coil region" evidence="5">
    <location>
        <begin position="688"/>
        <end position="742"/>
    </location>
</feature>
<feature type="transmembrane region" description="Helical" evidence="7">
    <location>
        <begin position="791"/>
        <end position="812"/>
    </location>
</feature>
<feature type="compositionally biased region" description="Basic and acidic residues" evidence="6">
    <location>
        <begin position="907"/>
        <end position="921"/>
    </location>
</feature>
<keyword evidence="9" id="KW-1185">Reference proteome</keyword>
<gene>
    <name evidence="8" type="ORF">K458DRAFT_387567</name>
</gene>
<dbReference type="EMBL" id="MU005578">
    <property type="protein sequence ID" value="KAF2685607.1"/>
    <property type="molecule type" value="Genomic_DNA"/>
</dbReference>
<dbReference type="GO" id="GO:0046873">
    <property type="term" value="F:metal ion transmembrane transporter activity"/>
    <property type="evidence" value="ECO:0007669"/>
    <property type="project" value="InterPro"/>
</dbReference>
<dbReference type="InterPro" id="IPR002523">
    <property type="entry name" value="MgTranspt_CorA/ZnTranspt_ZntB"/>
</dbReference>